<dbReference type="Proteomes" id="UP000501802">
    <property type="component" value="Chromosome"/>
</dbReference>
<evidence type="ECO:0000313" key="3">
    <source>
        <dbReference type="Proteomes" id="UP000501802"/>
    </source>
</evidence>
<keyword evidence="3" id="KW-1185">Reference proteome</keyword>
<sequence>MKKINGLMLSLLGLAVSNACLGQHSFSTCSAAFLNNKMVVDSYTDKGKCLLSSTATGQLTLQTVSLSPTGSKGLAKVPFRVAIKDKATQTLLLLTQKEIKQIDVRKVLAKCKKGDRVVLLTLDDQYAVPHNEIVVQ</sequence>
<feature type="signal peptide" evidence="1">
    <location>
        <begin position="1"/>
        <end position="19"/>
    </location>
</feature>
<name>A0A6G9AKT9_9BACT</name>
<dbReference type="RefSeq" id="WP_167207443.1">
    <property type="nucleotide sequence ID" value="NZ_CP050063.1"/>
</dbReference>
<keyword evidence="1" id="KW-0732">Signal</keyword>
<dbReference type="EMBL" id="CP050063">
    <property type="protein sequence ID" value="QIP12895.1"/>
    <property type="molecule type" value="Genomic_DNA"/>
</dbReference>
<evidence type="ECO:0000256" key="1">
    <source>
        <dbReference type="SAM" id="SignalP"/>
    </source>
</evidence>
<proteinExistence type="predicted"/>
<protein>
    <submittedName>
        <fullName evidence="2">Uncharacterized protein</fullName>
    </submittedName>
</protein>
<reference evidence="2 3" key="1">
    <citation type="submission" date="2020-03" db="EMBL/GenBank/DDBJ databases">
        <authorList>
            <person name="Kim M.K."/>
        </authorList>
    </citation>
    <scope>NUCLEOTIDE SEQUENCE [LARGE SCALE GENOMIC DNA]</scope>
    <source>
        <strain evidence="2 3">BT328</strain>
    </source>
</reference>
<accession>A0A6G9AKT9</accession>
<evidence type="ECO:0000313" key="2">
    <source>
        <dbReference type="EMBL" id="QIP12895.1"/>
    </source>
</evidence>
<gene>
    <name evidence="2" type="ORF">G8759_09780</name>
</gene>
<organism evidence="2 3">
    <name type="scientific">Spirosoma aureum</name>
    <dbReference type="NCBI Taxonomy" id="2692134"/>
    <lineage>
        <taxon>Bacteria</taxon>
        <taxon>Pseudomonadati</taxon>
        <taxon>Bacteroidota</taxon>
        <taxon>Cytophagia</taxon>
        <taxon>Cytophagales</taxon>
        <taxon>Cytophagaceae</taxon>
        <taxon>Spirosoma</taxon>
    </lineage>
</organism>
<dbReference type="AlphaFoldDB" id="A0A6G9AKT9"/>
<feature type="chain" id="PRO_5026080483" evidence="1">
    <location>
        <begin position="20"/>
        <end position="136"/>
    </location>
</feature>
<dbReference type="KEGG" id="spib:G8759_09780"/>